<evidence type="ECO:0000256" key="2">
    <source>
        <dbReference type="ARBA" id="ARBA00008072"/>
    </source>
</evidence>
<dbReference type="EMBL" id="JAVDWV010000035">
    <property type="protein sequence ID" value="MDR7157236.1"/>
    <property type="molecule type" value="Genomic_DNA"/>
</dbReference>
<evidence type="ECO:0000313" key="8">
    <source>
        <dbReference type="Proteomes" id="UP001267638"/>
    </source>
</evidence>
<evidence type="ECO:0000259" key="6">
    <source>
        <dbReference type="Pfam" id="PF00107"/>
    </source>
</evidence>
<dbReference type="Gene3D" id="3.90.180.10">
    <property type="entry name" value="Medium-chain alcohol dehydrogenases, catalytic domain"/>
    <property type="match status" value="2"/>
</dbReference>
<evidence type="ECO:0000313" key="7">
    <source>
        <dbReference type="EMBL" id="MDR7157236.1"/>
    </source>
</evidence>
<dbReference type="Gene3D" id="3.40.50.720">
    <property type="entry name" value="NAD(P)-binding Rossmann-like Domain"/>
    <property type="match status" value="1"/>
</dbReference>
<comment type="similarity">
    <text evidence="2">Belongs to the zinc-containing alcohol dehydrogenase family.</text>
</comment>
<evidence type="ECO:0000256" key="5">
    <source>
        <dbReference type="ARBA" id="ARBA00023002"/>
    </source>
</evidence>
<dbReference type="CDD" id="cd08255">
    <property type="entry name" value="2-desacetyl-2-hydroxyethyl_bacteriochlorophyllide_like"/>
    <property type="match status" value="1"/>
</dbReference>
<dbReference type="RefSeq" id="WP_310227748.1">
    <property type="nucleotide sequence ID" value="NZ_JAVDWV010000035.1"/>
</dbReference>
<comment type="caution">
    <text evidence="7">The sequence shown here is derived from an EMBL/GenBank/DDBJ whole genome shotgun (WGS) entry which is preliminary data.</text>
</comment>
<sequence length="334" mass="35769">MTQTIGGRALWFEGPRQSAFRDELAPPPGPGEIRVRAIHSLISQGSEMNVYRGEGKMLEMPLDTIKGTLPFPVKFGYQLIGRVESAGEGSGFEAGDLVFATHPHQDVFTMPAAFGVKLPAAADPLRAMFTNMCNVALRTSHEAPVRVGECVVVTGLGVIGSLCAHLARKTAGRLIVVDPMAERREAAAWIGADAVIDPSELGKVVAEYTEGRGADMFIETSGATPALQSALDYSGDRGMVVVPAWHTSRNTPLALSPDFHLRALTVKSVFVASVGGDEAARWPLERRLGQALDIVSKIDVNQLISERIPFERATQAHSMIDSGAGRAPAIIIDY</sequence>
<dbReference type="PANTHER" id="PTHR43350">
    <property type="entry name" value="NAD-DEPENDENT ALCOHOL DEHYDROGENASE"/>
    <property type="match status" value="1"/>
</dbReference>
<dbReference type="InterPro" id="IPR036291">
    <property type="entry name" value="NAD(P)-bd_dom_sf"/>
</dbReference>
<keyword evidence="5" id="KW-0560">Oxidoreductase</keyword>
<organism evidence="7 8">
    <name type="scientific">Sphingobium xenophagum</name>
    <dbReference type="NCBI Taxonomy" id="121428"/>
    <lineage>
        <taxon>Bacteria</taxon>
        <taxon>Pseudomonadati</taxon>
        <taxon>Pseudomonadota</taxon>
        <taxon>Alphaproteobacteria</taxon>
        <taxon>Sphingomonadales</taxon>
        <taxon>Sphingomonadaceae</taxon>
        <taxon>Sphingobium</taxon>
    </lineage>
</organism>
<accession>A0ABU1X6M6</accession>
<dbReference type="Pfam" id="PF00107">
    <property type="entry name" value="ADH_zinc_N"/>
    <property type="match status" value="1"/>
</dbReference>
<dbReference type="SUPFAM" id="SSF50129">
    <property type="entry name" value="GroES-like"/>
    <property type="match status" value="1"/>
</dbReference>
<dbReference type="InterPro" id="IPR013149">
    <property type="entry name" value="ADH-like_C"/>
</dbReference>
<evidence type="ECO:0000256" key="1">
    <source>
        <dbReference type="ARBA" id="ARBA00001947"/>
    </source>
</evidence>
<gene>
    <name evidence="7" type="ORF">J2W40_004084</name>
</gene>
<proteinExistence type="inferred from homology"/>
<evidence type="ECO:0000256" key="4">
    <source>
        <dbReference type="ARBA" id="ARBA00022833"/>
    </source>
</evidence>
<keyword evidence="4" id="KW-0862">Zinc</keyword>
<name>A0ABU1X6M6_SPHXE</name>
<dbReference type="Proteomes" id="UP001267638">
    <property type="component" value="Unassembled WGS sequence"/>
</dbReference>
<comment type="cofactor">
    <cofactor evidence="1">
        <name>Zn(2+)</name>
        <dbReference type="ChEBI" id="CHEBI:29105"/>
    </cofactor>
</comment>
<reference evidence="7 8" key="1">
    <citation type="submission" date="2023-07" db="EMBL/GenBank/DDBJ databases">
        <title>Sorghum-associated microbial communities from plants grown in Nebraska, USA.</title>
        <authorList>
            <person name="Schachtman D."/>
        </authorList>
    </citation>
    <scope>NUCLEOTIDE SEQUENCE [LARGE SCALE GENOMIC DNA]</scope>
    <source>
        <strain evidence="7 8">4256</strain>
    </source>
</reference>
<evidence type="ECO:0000256" key="3">
    <source>
        <dbReference type="ARBA" id="ARBA00022723"/>
    </source>
</evidence>
<protein>
    <submittedName>
        <fullName evidence="7">Threonine dehydrogenase-like Zn-dependent dehydrogenase</fullName>
    </submittedName>
</protein>
<dbReference type="PANTHER" id="PTHR43350:SF19">
    <property type="entry name" value="D-GULOSIDE 3-DEHYDROGENASE"/>
    <property type="match status" value="1"/>
</dbReference>
<keyword evidence="8" id="KW-1185">Reference proteome</keyword>
<keyword evidence="3" id="KW-0479">Metal-binding</keyword>
<feature type="domain" description="Alcohol dehydrogenase-like C-terminal" evidence="6">
    <location>
        <begin position="159"/>
        <end position="273"/>
    </location>
</feature>
<dbReference type="InterPro" id="IPR011032">
    <property type="entry name" value="GroES-like_sf"/>
</dbReference>
<dbReference type="SUPFAM" id="SSF51735">
    <property type="entry name" value="NAD(P)-binding Rossmann-fold domains"/>
    <property type="match status" value="1"/>
</dbReference>